<organism evidence="2 3">
    <name type="scientific">Micromonospora inaquosa</name>
    <dbReference type="NCBI Taxonomy" id="2203716"/>
    <lineage>
        <taxon>Bacteria</taxon>
        <taxon>Bacillati</taxon>
        <taxon>Actinomycetota</taxon>
        <taxon>Actinomycetes</taxon>
        <taxon>Micromonosporales</taxon>
        <taxon>Micromonosporaceae</taxon>
        <taxon>Micromonospora</taxon>
    </lineage>
</organism>
<evidence type="ECO:0000313" key="2">
    <source>
        <dbReference type="EMBL" id="RQX02487.1"/>
    </source>
</evidence>
<dbReference type="AlphaFoldDB" id="A0A3N9X7Y6"/>
<evidence type="ECO:0000313" key="3">
    <source>
        <dbReference type="Proteomes" id="UP000282312"/>
    </source>
</evidence>
<sequence length="63" mass="6583">MTVAGGLSPLDIPHPVTGDAAPMTTARHTTLGNLSQCRSRLMSTSTLEAFFLTDVGTVSAFCQ</sequence>
<comment type="caution">
    <text evidence="2">The sequence shown here is derived from an EMBL/GenBank/DDBJ whole genome shotgun (WGS) entry which is preliminary data.</text>
</comment>
<dbReference type="Proteomes" id="UP000282312">
    <property type="component" value="Unassembled WGS sequence"/>
</dbReference>
<proteinExistence type="predicted"/>
<dbReference type="EMBL" id="QGSZ01000206">
    <property type="protein sequence ID" value="RQX02487.1"/>
    <property type="molecule type" value="Genomic_DNA"/>
</dbReference>
<feature type="region of interest" description="Disordered" evidence="1">
    <location>
        <begin position="1"/>
        <end position="22"/>
    </location>
</feature>
<reference evidence="2 3" key="1">
    <citation type="submission" date="2018-05" db="EMBL/GenBank/DDBJ databases">
        <title>Micromonospora from Atacama Desert.</title>
        <authorList>
            <person name="Carro L."/>
            <person name="Goodfellow M."/>
            <person name="Klenk H.-P."/>
        </authorList>
    </citation>
    <scope>NUCLEOTIDE SEQUENCE [LARGE SCALE GENOMIC DNA]</scope>
    <source>
        <strain evidence="2 3">LB39</strain>
    </source>
</reference>
<gene>
    <name evidence="2" type="ORF">DLJ59_15120</name>
</gene>
<keyword evidence="3" id="KW-1185">Reference proteome</keyword>
<protein>
    <submittedName>
        <fullName evidence="2">Uncharacterized protein</fullName>
    </submittedName>
</protein>
<accession>A0A3N9X7Y6</accession>
<evidence type="ECO:0000256" key="1">
    <source>
        <dbReference type="SAM" id="MobiDB-lite"/>
    </source>
</evidence>
<name>A0A3N9X7Y6_9ACTN</name>